<protein>
    <submittedName>
        <fullName evidence="1">Uncharacterized protein</fullName>
    </submittedName>
</protein>
<organism evidence="1 2">
    <name type="scientific">Brucella lupini</name>
    <dbReference type="NCBI Taxonomy" id="255457"/>
    <lineage>
        <taxon>Bacteria</taxon>
        <taxon>Pseudomonadati</taxon>
        <taxon>Pseudomonadota</taxon>
        <taxon>Alphaproteobacteria</taxon>
        <taxon>Hyphomicrobiales</taxon>
        <taxon>Brucellaceae</taxon>
        <taxon>Brucella/Ochrobactrum group</taxon>
        <taxon>Brucella</taxon>
    </lineage>
</organism>
<comment type="caution">
    <text evidence="1">The sequence shown here is derived from an EMBL/GenBank/DDBJ whole genome shotgun (WGS) entry which is preliminary data.</text>
</comment>
<gene>
    <name evidence="1" type="ORF">CES86_3877</name>
</gene>
<sequence length="99" mass="11192">MGVQNSSIEARTSGLCRNLIRIKHCDARIAEYVPDCLRFFHERREGGLVMRTANVPGFRQIRFSDLKSLDIAFNAIHGFVTERVHALSDLPAVSLRHDA</sequence>
<dbReference type="EMBL" id="NNRN01000055">
    <property type="protein sequence ID" value="OYR26409.1"/>
    <property type="molecule type" value="Genomic_DNA"/>
</dbReference>
<evidence type="ECO:0000313" key="2">
    <source>
        <dbReference type="Proteomes" id="UP000216363"/>
    </source>
</evidence>
<name>A0A256GH30_9HYPH</name>
<dbReference type="AlphaFoldDB" id="A0A256GH30"/>
<accession>A0A256GH30</accession>
<proteinExistence type="predicted"/>
<evidence type="ECO:0000313" key="1">
    <source>
        <dbReference type="EMBL" id="OYR26409.1"/>
    </source>
</evidence>
<reference evidence="1 2" key="1">
    <citation type="submission" date="2017-07" db="EMBL/GenBank/DDBJ databases">
        <title>Draft genome of Ochrobactrum lupini type strain LUP21.</title>
        <authorList>
            <person name="Krzyzanowska D.M."/>
            <person name="Jafra S."/>
        </authorList>
    </citation>
    <scope>NUCLEOTIDE SEQUENCE [LARGE SCALE GENOMIC DNA]</scope>
    <source>
        <strain evidence="1 2">LUP21</strain>
    </source>
</reference>
<dbReference type="Proteomes" id="UP000216363">
    <property type="component" value="Unassembled WGS sequence"/>
</dbReference>